<sequence length="96" mass="11182">MFLPVIPVVGDYWVLYLDDDYQYALVGQPSRKYLWILCRKNHLDEETYKQLVEKAKAEGYDVTKLNKTPHTDPPPETEDAPADSKGIWWIKSILGR</sequence>
<evidence type="ECO:0000313" key="1">
    <source>
        <dbReference type="EMBL" id="KAI3801737.1"/>
    </source>
</evidence>
<name>A0ACB9I1S4_9ASTR</name>
<comment type="caution">
    <text evidence="1">The sequence shown here is derived from an EMBL/GenBank/DDBJ whole genome shotgun (WGS) entry which is preliminary data.</text>
</comment>
<keyword evidence="2" id="KW-1185">Reference proteome</keyword>
<evidence type="ECO:0000313" key="2">
    <source>
        <dbReference type="Proteomes" id="UP001056120"/>
    </source>
</evidence>
<reference evidence="1 2" key="2">
    <citation type="journal article" date="2022" name="Mol. Ecol. Resour.">
        <title>The genomes of chicory, endive, great burdock and yacon provide insights into Asteraceae paleo-polyploidization history and plant inulin production.</title>
        <authorList>
            <person name="Fan W."/>
            <person name="Wang S."/>
            <person name="Wang H."/>
            <person name="Wang A."/>
            <person name="Jiang F."/>
            <person name="Liu H."/>
            <person name="Zhao H."/>
            <person name="Xu D."/>
            <person name="Zhang Y."/>
        </authorList>
    </citation>
    <scope>NUCLEOTIDE SEQUENCE [LARGE SCALE GENOMIC DNA]</scope>
    <source>
        <strain evidence="2">cv. Yunnan</strain>
        <tissue evidence="1">Leaves</tissue>
    </source>
</reference>
<reference evidence="2" key="1">
    <citation type="journal article" date="2022" name="Mol. Ecol. Resour.">
        <title>The genomes of chicory, endive, great burdock and yacon provide insights into Asteraceae palaeo-polyploidization history and plant inulin production.</title>
        <authorList>
            <person name="Fan W."/>
            <person name="Wang S."/>
            <person name="Wang H."/>
            <person name="Wang A."/>
            <person name="Jiang F."/>
            <person name="Liu H."/>
            <person name="Zhao H."/>
            <person name="Xu D."/>
            <person name="Zhang Y."/>
        </authorList>
    </citation>
    <scope>NUCLEOTIDE SEQUENCE [LARGE SCALE GENOMIC DNA]</scope>
    <source>
        <strain evidence="2">cv. Yunnan</strain>
    </source>
</reference>
<dbReference type="EMBL" id="CM042027">
    <property type="protein sequence ID" value="KAI3801737.1"/>
    <property type="molecule type" value="Genomic_DNA"/>
</dbReference>
<dbReference type="Proteomes" id="UP001056120">
    <property type="component" value="Linkage Group LG10"/>
</dbReference>
<accession>A0ACB9I1S4</accession>
<organism evidence="1 2">
    <name type="scientific">Smallanthus sonchifolius</name>
    <dbReference type="NCBI Taxonomy" id="185202"/>
    <lineage>
        <taxon>Eukaryota</taxon>
        <taxon>Viridiplantae</taxon>
        <taxon>Streptophyta</taxon>
        <taxon>Embryophyta</taxon>
        <taxon>Tracheophyta</taxon>
        <taxon>Spermatophyta</taxon>
        <taxon>Magnoliopsida</taxon>
        <taxon>eudicotyledons</taxon>
        <taxon>Gunneridae</taxon>
        <taxon>Pentapetalae</taxon>
        <taxon>asterids</taxon>
        <taxon>campanulids</taxon>
        <taxon>Asterales</taxon>
        <taxon>Asteraceae</taxon>
        <taxon>Asteroideae</taxon>
        <taxon>Heliantheae alliance</taxon>
        <taxon>Millerieae</taxon>
        <taxon>Smallanthus</taxon>
    </lineage>
</organism>
<protein>
    <submittedName>
        <fullName evidence="1">Uncharacterized protein</fullName>
    </submittedName>
</protein>
<gene>
    <name evidence="1" type="ORF">L1987_29851</name>
</gene>
<proteinExistence type="predicted"/>